<feature type="compositionally biased region" description="Basic and acidic residues" evidence="1">
    <location>
        <begin position="136"/>
        <end position="194"/>
    </location>
</feature>
<feature type="compositionally biased region" description="Basic and acidic residues" evidence="1">
    <location>
        <begin position="307"/>
        <end position="319"/>
    </location>
</feature>
<dbReference type="AlphaFoldDB" id="A0A1G9A2Z5"/>
<feature type="compositionally biased region" description="Basic and acidic residues" evidence="1">
    <location>
        <begin position="253"/>
        <end position="272"/>
    </location>
</feature>
<feature type="compositionally biased region" description="Basic and acidic residues" evidence="1">
    <location>
        <begin position="214"/>
        <end position="245"/>
    </location>
</feature>
<evidence type="ECO:0000256" key="2">
    <source>
        <dbReference type="SAM" id="SignalP"/>
    </source>
</evidence>
<feature type="chain" id="PRO_5011758795" description="Lipoprotein" evidence="2">
    <location>
        <begin position="20"/>
        <end position="387"/>
    </location>
</feature>
<protein>
    <recommendedName>
        <fullName evidence="5">Lipoprotein</fullName>
    </recommendedName>
</protein>
<reference evidence="4" key="1">
    <citation type="submission" date="2016-10" db="EMBL/GenBank/DDBJ databases">
        <authorList>
            <person name="Varghese N."/>
            <person name="Submissions S."/>
        </authorList>
    </citation>
    <scope>NUCLEOTIDE SEQUENCE [LARGE SCALE GENOMIC DNA]</scope>
    <source>
        <strain evidence="4">CGMCC 1.10658</strain>
    </source>
</reference>
<feature type="compositionally biased region" description="Basic and acidic residues" evidence="1">
    <location>
        <begin position="348"/>
        <end position="360"/>
    </location>
</feature>
<keyword evidence="2" id="KW-0732">Signal</keyword>
<dbReference type="Proteomes" id="UP000199305">
    <property type="component" value="Unassembled WGS sequence"/>
</dbReference>
<feature type="region of interest" description="Disordered" evidence="1">
    <location>
        <begin position="121"/>
        <end position="194"/>
    </location>
</feature>
<feature type="signal peptide" evidence="2">
    <location>
        <begin position="1"/>
        <end position="19"/>
    </location>
</feature>
<feature type="compositionally biased region" description="Low complexity" evidence="1">
    <location>
        <begin position="326"/>
        <end position="335"/>
    </location>
</feature>
<dbReference type="RefSeq" id="WP_139169453.1">
    <property type="nucleotide sequence ID" value="NZ_FNFH01000003.1"/>
</dbReference>
<name>A0A1G9A2Z5_9GAMM</name>
<evidence type="ECO:0000313" key="3">
    <source>
        <dbReference type="EMBL" id="SDK21631.1"/>
    </source>
</evidence>
<dbReference type="EMBL" id="FNFH01000003">
    <property type="protein sequence ID" value="SDK21631.1"/>
    <property type="molecule type" value="Genomic_DNA"/>
</dbReference>
<feature type="compositionally biased region" description="Basic and acidic residues" evidence="1">
    <location>
        <begin position="279"/>
        <end position="290"/>
    </location>
</feature>
<dbReference type="PROSITE" id="PS51257">
    <property type="entry name" value="PROKAR_LIPOPROTEIN"/>
    <property type="match status" value="1"/>
</dbReference>
<accession>A0A1G9A2Z5</accession>
<proteinExistence type="predicted"/>
<evidence type="ECO:0000313" key="4">
    <source>
        <dbReference type="Proteomes" id="UP000199305"/>
    </source>
</evidence>
<feature type="compositionally biased region" description="Basic residues" evidence="1">
    <location>
        <begin position="121"/>
        <end position="135"/>
    </location>
</feature>
<feature type="compositionally biased region" description="Basic residues" evidence="1">
    <location>
        <begin position="361"/>
        <end position="375"/>
    </location>
</feature>
<dbReference type="OrthoDB" id="5735490at2"/>
<feature type="region of interest" description="Disordered" evidence="1">
    <location>
        <begin position="214"/>
        <end position="387"/>
    </location>
</feature>
<feature type="compositionally biased region" description="Basic and acidic residues" evidence="1">
    <location>
        <begin position="376"/>
        <end position="387"/>
    </location>
</feature>
<gene>
    <name evidence="3" type="ORF">SAMN05216212_1837</name>
</gene>
<keyword evidence="4" id="KW-1185">Reference proteome</keyword>
<evidence type="ECO:0008006" key="5">
    <source>
        <dbReference type="Google" id="ProtNLM"/>
    </source>
</evidence>
<organism evidence="3 4">
    <name type="scientific">Microbulbifer yueqingensis</name>
    <dbReference type="NCBI Taxonomy" id="658219"/>
    <lineage>
        <taxon>Bacteria</taxon>
        <taxon>Pseudomonadati</taxon>
        <taxon>Pseudomonadota</taxon>
        <taxon>Gammaproteobacteria</taxon>
        <taxon>Cellvibrionales</taxon>
        <taxon>Microbulbiferaceae</taxon>
        <taxon>Microbulbifer</taxon>
    </lineage>
</organism>
<sequence length="387" mass="46988">MRQVPYRLLAALTITLTLGGCVTYPATPVFVEKTYVRKATPVYSYSVMTDPGYRYYDDILGVYVFYDRSDVFYRQGRYYRWYQDHWISASHWRGPWYPAPNLYISGSFNDRWHTRLRRHGHRYAGGHHPRPPRRHGHDDGYNRRDWHDSNGHRDDRWEKGQDQREKGRDRREKGWDRREKRQDQHEKGWDRREKGWDRREKGWDRREKGWDRREKGWDRREKGRDQREKGQNRREERQHRGRGGEHGFAGTAEPKRRESAMDNRSWDRGNERRKPHRNPSRDERAVKLADKPTGIRGPRVVPVLEHPATDRRTVRDRPKPKTQHGQPQRQRQRNAPNDRRNTAVKPAPRQERGQPKNEQPKKKKREKEKKSKKKTDRRDQKRLVREP</sequence>
<evidence type="ECO:0000256" key="1">
    <source>
        <dbReference type="SAM" id="MobiDB-lite"/>
    </source>
</evidence>